<dbReference type="EMBL" id="JACASF010000008">
    <property type="protein sequence ID" value="KAF6462308.1"/>
    <property type="molecule type" value="Genomic_DNA"/>
</dbReference>
<name>A0A7J8GQX5_MOLMO</name>
<proteinExistence type="predicted"/>
<gene>
    <name evidence="2" type="ORF">HJG59_011342</name>
</gene>
<protein>
    <submittedName>
        <fullName evidence="2">Uncharacterized protein</fullName>
    </submittedName>
</protein>
<evidence type="ECO:0000256" key="1">
    <source>
        <dbReference type="SAM" id="MobiDB-lite"/>
    </source>
</evidence>
<feature type="region of interest" description="Disordered" evidence="1">
    <location>
        <begin position="1"/>
        <end position="33"/>
    </location>
</feature>
<organism evidence="2 3">
    <name type="scientific">Molossus molossus</name>
    <name type="common">Pallas' mastiff bat</name>
    <name type="synonym">Vespertilio molossus</name>
    <dbReference type="NCBI Taxonomy" id="27622"/>
    <lineage>
        <taxon>Eukaryota</taxon>
        <taxon>Metazoa</taxon>
        <taxon>Chordata</taxon>
        <taxon>Craniata</taxon>
        <taxon>Vertebrata</taxon>
        <taxon>Euteleostomi</taxon>
        <taxon>Mammalia</taxon>
        <taxon>Eutheria</taxon>
        <taxon>Laurasiatheria</taxon>
        <taxon>Chiroptera</taxon>
        <taxon>Yangochiroptera</taxon>
        <taxon>Molossidae</taxon>
        <taxon>Molossus</taxon>
    </lineage>
</organism>
<feature type="compositionally biased region" description="Low complexity" evidence="1">
    <location>
        <begin position="79"/>
        <end position="88"/>
    </location>
</feature>
<accession>A0A7J8GQX5</accession>
<feature type="region of interest" description="Disordered" evidence="1">
    <location>
        <begin position="61"/>
        <end position="97"/>
    </location>
</feature>
<dbReference type="AlphaFoldDB" id="A0A7J8GQX5"/>
<sequence length="229" mass="24626">MEGGVVGETCTEEELGQGGGAPRRATPGTGVWSWWTRQSPGLLRPLPTSCGAWPTLQLRLRSGHQPPQARGPGRRRRAAGGTTRCTRPPLAPPGLRHALRPSAAAGAGELRGRAQRLRLQLRHPLRLCDLLAGSLGTPTTPGCCSLRCLRTTPGWARRLRPGALRARPPQASAHCDASRERARCFPGGPTLGSRAWEDLLTSPRASFPTAGLPWPPLFVGSKAWEQSWK</sequence>
<comment type="caution">
    <text evidence="2">The sequence shown here is derived from an EMBL/GenBank/DDBJ whole genome shotgun (WGS) entry which is preliminary data.</text>
</comment>
<dbReference type="Proteomes" id="UP000550707">
    <property type="component" value="Unassembled WGS sequence"/>
</dbReference>
<dbReference type="InParanoid" id="A0A7J8GQX5"/>
<reference evidence="2 3" key="1">
    <citation type="journal article" date="2020" name="Nature">
        <title>Six reference-quality genomes reveal evolution of bat adaptations.</title>
        <authorList>
            <person name="Jebb D."/>
            <person name="Huang Z."/>
            <person name="Pippel M."/>
            <person name="Hughes G.M."/>
            <person name="Lavrichenko K."/>
            <person name="Devanna P."/>
            <person name="Winkler S."/>
            <person name="Jermiin L.S."/>
            <person name="Skirmuntt E.C."/>
            <person name="Katzourakis A."/>
            <person name="Burkitt-Gray L."/>
            <person name="Ray D.A."/>
            <person name="Sullivan K.A.M."/>
            <person name="Roscito J.G."/>
            <person name="Kirilenko B.M."/>
            <person name="Davalos L.M."/>
            <person name="Corthals A.P."/>
            <person name="Power M.L."/>
            <person name="Jones G."/>
            <person name="Ransome R.D."/>
            <person name="Dechmann D.K.N."/>
            <person name="Locatelli A.G."/>
            <person name="Puechmaille S.J."/>
            <person name="Fedrigo O."/>
            <person name="Jarvis E.D."/>
            <person name="Hiller M."/>
            <person name="Vernes S.C."/>
            <person name="Myers E.W."/>
            <person name="Teeling E.C."/>
        </authorList>
    </citation>
    <scope>NUCLEOTIDE SEQUENCE [LARGE SCALE GENOMIC DNA]</scope>
    <source>
        <strain evidence="2">MMolMol1</strain>
        <tissue evidence="2">Muscle</tissue>
    </source>
</reference>
<evidence type="ECO:0000313" key="3">
    <source>
        <dbReference type="Proteomes" id="UP000550707"/>
    </source>
</evidence>
<keyword evidence="3" id="KW-1185">Reference proteome</keyword>
<evidence type="ECO:0000313" key="2">
    <source>
        <dbReference type="EMBL" id="KAF6462308.1"/>
    </source>
</evidence>